<dbReference type="STRING" id="279113.CPter91_1950"/>
<keyword evidence="4" id="KW-0460">Magnesium</keyword>
<evidence type="ECO:0000256" key="4">
    <source>
        <dbReference type="RuleBase" id="RU361117"/>
    </source>
</evidence>
<evidence type="ECO:0000256" key="3">
    <source>
        <dbReference type="ARBA" id="ARBA00022801"/>
    </source>
</evidence>
<dbReference type="PATRIC" id="fig|279113.9.peg.1937"/>
<dbReference type="AlphaFoldDB" id="A0A127Q3V6"/>
<dbReference type="InterPro" id="IPR023214">
    <property type="entry name" value="HAD_sf"/>
</dbReference>
<dbReference type="SUPFAM" id="SSF56784">
    <property type="entry name" value="HAD-like"/>
    <property type="match status" value="1"/>
</dbReference>
<sequence length="207" mass="22002">MPPCLITSLQRLQLAADGALAIVSGRPLEQVDHFLAPLRLAAAGVHGVERRSSDGRMTQLPVPSIERLLAHLNPLVAQHAGLLLEVKRGALALHYRRAPELEQACVQAMTAALRQEAGFTLLRGKMVVEAKTADADKGSAIAAFMREPPFVGRRPVFIGDDITDEAGFAWVQSAGGLGIKVGPGDSQAHARIASAAAVRNMLARILQ</sequence>
<dbReference type="GO" id="GO:0046872">
    <property type="term" value="F:metal ion binding"/>
    <property type="evidence" value="ECO:0007669"/>
    <property type="project" value="UniProtKB-KW"/>
</dbReference>
<dbReference type="InterPro" id="IPR036412">
    <property type="entry name" value="HAD-like_sf"/>
</dbReference>
<dbReference type="KEGG" id="cpra:CPter91_1950"/>
<dbReference type="InterPro" id="IPR044651">
    <property type="entry name" value="OTSB-like"/>
</dbReference>
<dbReference type="EMBL" id="CP013234">
    <property type="protein sequence ID" value="AMP04322.1"/>
    <property type="molecule type" value="Genomic_DNA"/>
</dbReference>
<comment type="similarity">
    <text evidence="2 4">Belongs to the trehalose phosphatase family.</text>
</comment>
<dbReference type="GO" id="GO:0005992">
    <property type="term" value="P:trehalose biosynthetic process"/>
    <property type="evidence" value="ECO:0007669"/>
    <property type="project" value="UniProtKB-UniPathway"/>
</dbReference>
<dbReference type="PANTHER" id="PTHR43768:SF3">
    <property type="entry name" value="TREHALOSE 6-PHOSPHATE PHOSPHATASE"/>
    <property type="match status" value="1"/>
</dbReference>
<dbReference type="GO" id="GO:0004805">
    <property type="term" value="F:trehalose-phosphatase activity"/>
    <property type="evidence" value="ECO:0007669"/>
    <property type="project" value="UniProtKB-EC"/>
</dbReference>
<dbReference type="Gene3D" id="3.40.50.1000">
    <property type="entry name" value="HAD superfamily/HAD-like"/>
    <property type="match status" value="1"/>
</dbReference>
<dbReference type="NCBIfam" id="TIGR01484">
    <property type="entry name" value="HAD-SF-IIB"/>
    <property type="match status" value="1"/>
</dbReference>
<dbReference type="NCBIfam" id="TIGR00685">
    <property type="entry name" value="T6PP"/>
    <property type="match status" value="1"/>
</dbReference>
<evidence type="ECO:0000313" key="6">
    <source>
        <dbReference type="Proteomes" id="UP000074561"/>
    </source>
</evidence>
<dbReference type="PANTHER" id="PTHR43768">
    <property type="entry name" value="TREHALOSE 6-PHOSPHATE PHOSPHATASE"/>
    <property type="match status" value="1"/>
</dbReference>
<dbReference type="InterPro" id="IPR003337">
    <property type="entry name" value="Trehalose_PPase"/>
</dbReference>
<comment type="pathway">
    <text evidence="1 4">Glycan biosynthesis; trehalose biosynthesis.</text>
</comment>
<proteinExistence type="inferred from homology"/>
<keyword evidence="3 4" id="KW-0378">Hydrolase</keyword>
<accession>A0A127Q3V6</accession>
<gene>
    <name evidence="5" type="primary">otsB</name>
    <name evidence="5" type="ORF">CPter91_1950</name>
</gene>
<dbReference type="Pfam" id="PF02358">
    <property type="entry name" value="Trehalose_PPase"/>
    <property type="match status" value="1"/>
</dbReference>
<comment type="catalytic activity">
    <reaction evidence="4">
        <text>alpha,alpha-trehalose 6-phosphate + H2O = alpha,alpha-trehalose + phosphate</text>
        <dbReference type="Rhea" id="RHEA:23420"/>
        <dbReference type="ChEBI" id="CHEBI:15377"/>
        <dbReference type="ChEBI" id="CHEBI:16551"/>
        <dbReference type="ChEBI" id="CHEBI:43474"/>
        <dbReference type="ChEBI" id="CHEBI:58429"/>
        <dbReference type="EC" id="3.1.3.12"/>
    </reaction>
</comment>
<evidence type="ECO:0000256" key="2">
    <source>
        <dbReference type="ARBA" id="ARBA00008770"/>
    </source>
</evidence>
<evidence type="ECO:0000256" key="1">
    <source>
        <dbReference type="ARBA" id="ARBA00005199"/>
    </source>
</evidence>
<dbReference type="Proteomes" id="UP000074561">
    <property type="component" value="Chromosome"/>
</dbReference>
<comment type="cofactor">
    <cofactor evidence="4">
        <name>Mg(2+)</name>
        <dbReference type="ChEBI" id="CHEBI:18420"/>
    </cofactor>
</comment>
<dbReference type="EC" id="3.1.3.12" evidence="4"/>
<dbReference type="UniPathway" id="UPA00299"/>
<name>A0A127Q3V6_9BURK</name>
<dbReference type="Gene3D" id="3.30.70.1020">
    <property type="entry name" value="Trehalose-6-phosphate phosphatase related protein, domain 2"/>
    <property type="match status" value="1"/>
</dbReference>
<keyword evidence="4" id="KW-0479">Metal-binding</keyword>
<reference evidence="5 6" key="1">
    <citation type="submission" date="2015-11" db="EMBL/GenBank/DDBJ databases">
        <title>Exploring the genomic traits of fungus-feeding bacterial genus Collimonas.</title>
        <authorList>
            <person name="Song C."/>
            <person name="Schmidt R."/>
            <person name="de Jager V."/>
            <person name="Krzyzanowska D."/>
            <person name="Jongedijk E."/>
            <person name="Cankar K."/>
            <person name="Beekwilder J."/>
            <person name="van Veen A."/>
            <person name="de Boer W."/>
            <person name="van Veen J.A."/>
            <person name="Garbeva P."/>
        </authorList>
    </citation>
    <scope>NUCLEOTIDE SEQUENCE [LARGE SCALE GENOMIC DNA]</scope>
    <source>
        <strain evidence="5 6">Ter91</strain>
    </source>
</reference>
<comment type="function">
    <text evidence="4">Removes the phosphate from trehalose 6-phosphate to produce free trehalose.</text>
</comment>
<protein>
    <recommendedName>
        <fullName evidence="4">Trehalose 6-phosphate phosphatase</fullName>
        <ecNumber evidence="4">3.1.3.12</ecNumber>
    </recommendedName>
</protein>
<dbReference type="InterPro" id="IPR006379">
    <property type="entry name" value="HAD-SF_hydro_IIB"/>
</dbReference>
<organism evidence="5 6">
    <name type="scientific">Collimonas pratensis</name>
    <dbReference type="NCBI Taxonomy" id="279113"/>
    <lineage>
        <taxon>Bacteria</taxon>
        <taxon>Pseudomonadati</taxon>
        <taxon>Pseudomonadota</taxon>
        <taxon>Betaproteobacteria</taxon>
        <taxon>Burkholderiales</taxon>
        <taxon>Oxalobacteraceae</taxon>
        <taxon>Collimonas</taxon>
    </lineage>
</organism>
<evidence type="ECO:0000313" key="5">
    <source>
        <dbReference type="EMBL" id="AMP04322.1"/>
    </source>
</evidence>